<evidence type="ECO:0000256" key="3">
    <source>
        <dbReference type="ARBA" id="ARBA00022729"/>
    </source>
</evidence>
<comment type="subcellular location">
    <subcellularLocation>
        <location evidence="1">Periplasm</location>
    </subcellularLocation>
</comment>
<feature type="domain" description="Pili assembly chaperone N-terminal" evidence="6">
    <location>
        <begin position="32"/>
        <end position="154"/>
    </location>
</feature>
<protein>
    <submittedName>
        <fullName evidence="8">Molecular chaperone</fullName>
    </submittedName>
</protein>
<dbReference type="InterPro" id="IPR016148">
    <property type="entry name" value="Pili_assmbl_chaperone_C"/>
</dbReference>
<feature type="domain" description="Pili assembly chaperone C-terminal" evidence="7">
    <location>
        <begin position="177"/>
        <end position="236"/>
    </location>
</feature>
<reference evidence="8" key="2">
    <citation type="submission" date="2024-02" db="EMBL/GenBank/DDBJ databases">
        <authorList>
            <consortium name="Clinical and Environmental Microbiology Branch: Whole genome sequencing antimicrobial resistance pathogens in the healthcare setting"/>
        </authorList>
    </citation>
    <scope>NUCLEOTIDE SEQUENCE</scope>
    <source>
        <strain evidence="8">2020GO-00142</strain>
    </source>
</reference>
<dbReference type="Gene3D" id="2.60.40.10">
    <property type="entry name" value="Immunoglobulins"/>
    <property type="match status" value="2"/>
</dbReference>
<dbReference type="InterPro" id="IPR036316">
    <property type="entry name" value="Pili_assmbl_chap_C_dom_sf"/>
</dbReference>
<dbReference type="PRINTS" id="PR00969">
    <property type="entry name" value="CHAPERONPILI"/>
</dbReference>
<evidence type="ECO:0000259" key="7">
    <source>
        <dbReference type="Pfam" id="PF02753"/>
    </source>
</evidence>
<name>A0AAI9I068_PROST</name>
<dbReference type="GO" id="GO:0030288">
    <property type="term" value="C:outer membrane-bounded periplasmic space"/>
    <property type="evidence" value="ECO:0007669"/>
    <property type="project" value="InterPro"/>
</dbReference>
<dbReference type="SUPFAM" id="SSF49354">
    <property type="entry name" value="PapD-like"/>
    <property type="match status" value="1"/>
</dbReference>
<dbReference type="GO" id="GO:0071555">
    <property type="term" value="P:cell wall organization"/>
    <property type="evidence" value="ECO:0007669"/>
    <property type="project" value="InterPro"/>
</dbReference>
<reference evidence="9 10" key="1">
    <citation type="submission" date="2021-04" db="EMBL/GenBank/DDBJ databases">
        <title>Determining the burden of carbapenem-resistant Enterobacterales from a tertiary public heath setting in Bangladesh: a clinical, epidemiological, and molecular study.</title>
        <authorList>
            <person name="Farzana R."/>
            <person name="Walsh T.R."/>
        </authorList>
    </citation>
    <scope>NUCLEOTIDE SEQUENCE [LARGE SCALE GENOMIC DNA]</scope>
    <source>
        <strain evidence="9">Dmpro_s316</strain>
        <strain evidence="10">dmpro_s316</strain>
    </source>
</reference>
<evidence type="ECO:0000259" key="6">
    <source>
        <dbReference type="Pfam" id="PF00345"/>
    </source>
</evidence>
<keyword evidence="4" id="KW-0574">Periplasm</keyword>
<gene>
    <name evidence="8" type="ORF">JRA39_002029</name>
    <name evidence="9" type="ORF">KDV35_16770</name>
</gene>
<dbReference type="PANTHER" id="PTHR30251:SF0">
    <property type="entry name" value="FIMBRIAL CHAPERONE PROTEIN ELFD-RELATED"/>
    <property type="match status" value="1"/>
</dbReference>
<evidence type="ECO:0000313" key="8">
    <source>
        <dbReference type="EMBL" id="EMP9432979.1"/>
    </source>
</evidence>
<evidence type="ECO:0000256" key="4">
    <source>
        <dbReference type="ARBA" id="ARBA00022764"/>
    </source>
</evidence>
<organism evidence="8">
    <name type="scientific">Providencia stuartii</name>
    <dbReference type="NCBI Taxonomy" id="588"/>
    <lineage>
        <taxon>Bacteria</taxon>
        <taxon>Pseudomonadati</taxon>
        <taxon>Pseudomonadota</taxon>
        <taxon>Gammaproteobacteria</taxon>
        <taxon>Enterobacterales</taxon>
        <taxon>Morganellaceae</taxon>
        <taxon>Providencia</taxon>
    </lineage>
</organism>
<dbReference type="InterPro" id="IPR008962">
    <property type="entry name" value="PapD-like_sf"/>
</dbReference>
<dbReference type="InterPro" id="IPR013783">
    <property type="entry name" value="Ig-like_fold"/>
</dbReference>
<evidence type="ECO:0000256" key="5">
    <source>
        <dbReference type="ARBA" id="ARBA00023186"/>
    </source>
</evidence>
<dbReference type="RefSeq" id="WP_250000186.1">
    <property type="nucleotide sequence ID" value="NZ_CP095443.1"/>
</dbReference>
<evidence type="ECO:0000313" key="9">
    <source>
        <dbReference type="EMBL" id="MER5078497.1"/>
    </source>
</evidence>
<dbReference type="SUPFAM" id="SSF49584">
    <property type="entry name" value="Periplasmic chaperone C-domain"/>
    <property type="match status" value="1"/>
</dbReference>
<dbReference type="EMBL" id="AAZDVE040000013">
    <property type="protein sequence ID" value="EMP9432979.1"/>
    <property type="molecule type" value="Genomic_DNA"/>
</dbReference>
<comment type="similarity">
    <text evidence="2">Belongs to the periplasmic pilus chaperone family.</text>
</comment>
<accession>A0AAI9I068</accession>
<keyword evidence="5" id="KW-0143">Chaperone</keyword>
<dbReference type="AlphaFoldDB" id="A0AAI9I068"/>
<evidence type="ECO:0000313" key="10">
    <source>
        <dbReference type="Proteomes" id="UP001495779"/>
    </source>
</evidence>
<dbReference type="Pfam" id="PF00345">
    <property type="entry name" value="PapD_N"/>
    <property type="match status" value="1"/>
</dbReference>
<sequence>MKFSSWRALLFFHFIWLLPITSNSQNVLKYDGIAMQSTRVIYPESAQKGVAFKVTNYSNMAYLLQSQVTEPNASGQKKPDFIVLPPLEKVNEKDSVVLMIKAINHKMPKDRESLFTLNIRAIPNQKKEEGNAARSQIIIATQNHLKLFYRPDGLPKYSDDEISKKLVFYRDKGRLVVKNPTPYYVTFDSIKVGNNIIDPSSLFEMVPPMGQQQYPLPENTTGELIWTLIDRDGGVTQQYTSELSLFSSLY</sequence>
<dbReference type="InterPro" id="IPR001829">
    <property type="entry name" value="Pili_assmbl_chaperone_bac"/>
</dbReference>
<dbReference type="PANTHER" id="PTHR30251">
    <property type="entry name" value="PILUS ASSEMBLY CHAPERONE"/>
    <property type="match status" value="1"/>
</dbReference>
<proteinExistence type="inferred from homology"/>
<dbReference type="InterPro" id="IPR050643">
    <property type="entry name" value="Periplasmic_pilus_chap"/>
</dbReference>
<dbReference type="Proteomes" id="UP001495779">
    <property type="component" value="Unassembled WGS sequence"/>
</dbReference>
<dbReference type="EMBL" id="JAGSRH010000030">
    <property type="protein sequence ID" value="MER5078497.1"/>
    <property type="molecule type" value="Genomic_DNA"/>
</dbReference>
<keyword evidence="3" id="KW-0732">Signal</keyword>
<dbReference type="InterPro" id="IPR016147">
    <property type="entry name" value="Pili_assmbl_chaperone_N"/>
</dbReference>
<comment type="caution">
    <text evidence="8">The sequence shown here is derived from an EMBL/GenBank/DDBJ whole genome shotgun (WGS) entry which is preliminary data.</text>
</comment>
<evidence type="ECO:0000256" key="2">
    <source>
        <dbReference type="ARBA" id="ARBA00007399"/>
    </source>
</evidence>
<evidence type="ECO:0000256" key="1">
    <source>
        <dbReference type="ARBA" id="ARBA00004418"/>
    </source>
</evidence>
<dbReference type="Pfam" id="PF02753">
    <property type="entry name" value="PapD_C"/>
    <property type="match status" value="1"/>
</dbReference>